<dbReference type="InterPro" id="IPR027417">
    <property type="entry name" value="P-loop_NTPase"/>
</dbReference>
<dbReference type="Pfam" id="PF13166">
    <property type="entry name" value="AAA_13"/>
    <property type="match status" value="1"/>
</dbReference>
<dbReference type="PROSITE" id="PS00211">
    <property type="entry name" value="ABC_TRANSPORTER_1"/>
    <property type="match status" value="1"/>
</dbReference>
<dbReference type="Gene3D" id="3.40.50.300">
    <property type="entry name" value="P-loop containing nucleotide triphosphate hydrolases"/>
    <property type="match status" value="2"/>
</dbReference>
<keyword evidence="5" id="KW-1185">Reference proteome</keyword>
<evidence type="ECO:0000256" key="1">
    <source>
        <dbReference type="ARBA" id="ARBA00022741"/>
    </source>
</evidence>
<protein>
    <submittedName>
        <fullName evidence="4">AAA family ATPase</fullName>
    </submittedName>
</protein>
<dbReference type="InterPro" id="IPR026866">
    <property type="entry name" value="CR006_AAA"/>
</dbReference>
<dbReference type="Proteomes" id="UP001324993">
    <property type="component" value="Chromosome"/>
</dbReference>
<proteinExistence type="predicted"/>
<keyword evidence="1" id="KW-0547">Nucleotide-binding</keyword>
<name>A0ABZ0RNG3_9BACT</name>
<gene>
    <name evidence="4" type="ORF">SH580_08605</name>
</gene>
<dbReference type="SUPFAM" id="SSF52540">
    <property type="entry name" value="P-loop containing nucleoside triphosphate hydrolases"/>
    <property type="match status" value="1"/>
</dbReference>
<dbReference type="RefSeq" id="WP_319834595.1">
    <property type="nucleotide sequence ID" value="NZ_CP138858.1"/>
</dbReference>
<sequence length="698" mass="79150">MNIEIKNCNNIDSASITLAEKKLNIKFAPNGTGKSTIARAISLATTEGSNLDELIPFKLREVNPDNQSPEISGLESLHNVMCFNEEYVNQFTFRQDELLNNSFDVFIKTESYRQKERDIEELVSEMKQLFVGNEELEALISTLKEMGAAFKLTKNGIAKSSTGIKGLAAGNKIQHIPAELECYKPFIQSQNSVGWVDWQTKGYEYADLSDNCPFCTSNAVDKKEQIRKVGQEYDKNTIKNLVAIIGVIGRLGDYFSEDAKATLSNIITLKDGLEKEHESFLVIVKERIDLLVEKLEKLRTLSGFQFKEGEQVAEILPTYKIDLKAFSELNSDKTQRSIDPINVSIDAIIDKAGQLQGKIIQQRREMQRVVEKHQKDINEFLSYAGYRYKVEIVGEGDQARLKLLHVDHKQHLSGGKQHLSFGERNAFSIVLFMYECLSKQPDLIILDDPISSFDKNKKYAILEMLFRRDTDSCLKSKTVLMLTHDVEPIIDTIKSLSHKFGNQTAASFLKLANGIVEELEIGRNDIETFAQICKAALGSTKDDIIKLIYMRRHLEIIDNKGDAYQVLSNLQHKRARAIDSRELKNEDDDYPEMDPSKFSAGCELISSDIADFSYADALSRVIDTAAMKQLYHACTNGYEKLQVCRLIDHDENDPVIEKFIKETYHIENEFICQLDPAKYDTIPAYIVEECDKSIAEVS</sequence>
<evidence type="ECO:0000256" key="2">
    <source>
        <dbReference type="ARBA" id="ARBA00022840"/>
    </source>
</evidence>
<evidence type="ECO:0000313" key="5">
    <source>
        <dbReference type="Proteomes" id="UP001324993"/>
    </source>
</evidence>
<reference evidence="4 5" key="1">
    <citation type="submission" date="2023-11" db="EMBL/GenBank/DDBJ databases">
        <title>Coraliomargarita sp. nov., isolated from marine algae.</title>
        <authorList>
            <person name="Lee J.K."/>
            <person name="Baek J.H."/>
            <person name="Kim J.M."/>
            <person name="Choi D.G."/>
            <person name="Jeon C.O."/>
        </authorList>
    </citation>
    <scope>NUCLEOTIDE SEQUENCE [LARGE SCALE GENOMIC DNA]</scope>
    <source>
        <strain evidence="4 5">J2-16</strain>
    </source>
</reference>
<accession>A0ABZ0RNG3</accession>
<dbReference type="InterPro" id="IPR017871">
    <property type="entry name" value="ABC_transporter-like_CS"/>
</dbReference>
<evidence type="ECO:0000313" key="4">
    <source>
        <dbReference type="EMBL" id="WPJ97770.1"/>
    </source>
</evidence>
<organism evidence="4 5">
    <name type="scientific">Coraliomargarita algicola</name>
    <dbReference type="NCBI Taxonomy" id="3092156"/>
    <lineage>
        <taxon>Bacteria</taxon>
        <taxon>Pseudomonadati</taxon>
        <taxon>Verrucomicrobiota</taxon>
        <taxon>Opitutia</taxon>
        <taxon>Puniceicoccales</taxon>
        <taxon>Coraliomargaritaceae</taxon>
        <taxon>Coraliomargarita</taxon>
    </lineage>
</organism>
<keyword evidence="2" id="KW-0067">ATP-binding</keyword>
<evidence type="ECO:0000259" key="3">
    <source>
        <dbReference type="Pfam" id="PF13166"/>
    </source>
</evidence>
<feature type="domain" description="Protein CR006 P-loop" evidence="3">
    <location>
        <begin position="333"/>
        <end position="488"/>
    </location>
</feature>
<dbReference type="EMBL" id="CP138858">
    <property type="protein sequence ID" value="WPJ97770.1"/>
    <property type="molecule type" value="Genomic_DNA"/>
</dbReference>